<accession>A0A381VQZ4</accession>
<gene>
    <name evidence="1" type="ORF">METZ01_LOCUS95610</name>
</gene>
<reference evidence="1" key="1">
    <citation type="submission" date="2018-05" db="EMBL/GenBank/DDBJ databases">
        <authorList>
            <person name="Lanie J.A."/>
            <person name="Ng W.-L."/>
            <person name="Kazmierczak K.M."/>
            <person name="Andrzejewski T.M."/>
            <person name="Davidsen T.M."/>
            <person name="Wayne K.J."/>
            <person name="Tettelin H."/>
            <person name="Glass J.I."/>
            <person name="Rusch D."/>
            <person name="Podicherti R."/>
            <person name="Tsui H.-C.T."/>
            <person name="Winkler M.E."/>
        </authorList>
    </citation>
    <scope>NUCLEOTIDE SEQUENCE</scope>
</reference>
<name>A0A381VQZ4_9ZZZZ</name>
<organism evidence="1">
    <name type="scientific">marine metagenome</name>
    <dbReference type="NCBI Taxonomy" id="408172"/>
    <lineage>
        <taxon>unclassified sequences</taxon>
        <taxon>metagenomes</taxon>
        <taxon>ecological metagenomes</taxon>
    </lineage>
</organism>
<sequence>VETTLRYLRLGLHHLSTSPTLGQAQLFIMKQLLPFFVLVLQASLGQAAELKTPGDRMFANYFKIETKR</sequence>
<feature type="non-terminal residue" evidence="1">
    <location>
        <position position="1"/>
    </location>
</feature>
<proteinExistence type="predicted"/>
<dbReference type="EMBL" id="UINC01009538">
    <property type="protein sequence ID" value="SVA42756.1"/>
    <property type="molecule type" value="Genomic_DNA"/>
</dbReference>
<dbReference type="AlphaFoldDB" id="A0A381VQZ4"/>
<protein>
    <submittedName>
        <fullName evidence="1">Uncharacterized protein</fullName>
    </submittedName>
</protein>
<evidence type="ECO:0000313" key="1">
    <source>
        <dbReference type="EMBL" id="SVA42756.1"/>
    </source>
</evidence>
<feature type="non-terminal residue" evidence="1">
    <location>
        <position position="68"/>
    </location>
</feature>